<dbReference type="InterPro" id="IPR001647">
    <property type="entry name" value="HTH_TetR"/>
</dbReference>
<dbReference type="SUPFAM" id="SSF48498">
    <property type="entry name" value="Tetracyclin repressor-like, C-terminal domain"/>
    <property type="match status" value="1"/>
</dbReference>
<dbReference type="RefSeq" id="WP_271178025.1">
    <property type="nucleotide sequence ID" value="NZ_BAAAJO010000003.1"/>
</dbReference>
<dbReference type="PANTHER" id="PTHR30055:SF151">
    <property type="entry name" value="TRANSCRIPTIONAL REGULATORY PROTEIN"/>
    <property type="match status" value="1"/>
</dbReference>
<evidence type="ECO:0000313" key="7">
    <source>
        <dbReference type="EMBL" id="GLJ77378.1"/>
    </source>
</evidence>
<evidence type="ECO:0000256" key="1">
    <source>
        <dbReference type="ARBA" id="ARBA00023015"/>
    </source>
</evidence>
<reference evidence="7" key="1">
    <citation type="journal article" date="2014" name="Int. J. Syst. Evol. Microbiol.">
        <title>Complete genome sequence of Corynebacterium casei LMG S-19264T (=DSM 44701T), isolated from a smear-ripened cheese.</title>
        <authorList>
            <consortium name="US DOE Joint Genome Institute (JGI-PGF)"/>
            <person name="Walter F."/>
            <person name="Albersmeier A."/>
            <person name="Kalinowski J."/>
            <person name="Ruckert C."/>
        </authorList>
    </citation>
    <scope>NUCLEOTIDE SEQUENCE</scope>
    <source>
        <strain evidence="7">VKM Ac-1401</strain>
    </source>
</reference>
<dbReference type="Gene3D" id="1.10.10.60">
    <property type="entry name" value="Homeodomain-like"/>
    <property type="match status" value="1"/>
</dbReference>
<keyword evidence="1" id="KW-0805">Transcription regulation</keyword>
<feature type="region of interest" description="Disordered" evidence="5">
    <location>
        <begin position="299"/>
        <end position="335"/>
    </location>
</feature>
<dbReference type="AlphaFoldDB" id="A0A9W6HCR8"/>
<sequence length="335" mass="36962">MADAVEEALPRAVALSWGVAERPQRGPKRELSIERIIETAIEIADTEGLGAVSMSRIATALGFTTMSLYRYVTSKDDVLLLMQDAVCDIPIPPDDEVIDWRAGLRGWAAASIHVLQAHPWFADIPISGMPLMPNNLAILDWGLRVMKDLPLSEPEKMSTALLLSSYARAVGVVERDVTQARAREDTPAQRGEAFTEALSELVTDERFPYLAPLVRSGVYSDAEGEDEQDDFAYGLERILDGIQHYVDAKATGAPVVAYEPRPEPIPHDKAVREAAKARREAEGRLREARKREREAIARVRERERNAAEKAKERDAKAAEKAAKEAEKAAKEAAKG</sequence>
<keyword evidence="3" id="KW-0804">Transcription</keyword>
<keyword evidence="8" id="KW-1185">Reference proteome</keyword>
<dbReference type="GO" id="GO:0003700">
    <property type="term" value="F:DNA-binding transcription factor activity"/>
    <property type="evidence" value="ECO:0007669"/>
    <property type="project" value="TreeGrafter"/>
</dbReference>
<dbReference type="Gene3D" id="1.10.357.10">
    <property type="entry name" value="Tetracycline Repressor, domain 2"/>
    <property type="match status" value="1"/>
</dbReference>
<accession>A0A9W6HCR8</accession>
<dbReference type="GO" id="GO:0045892">
    <property type="term" value="P:negative regulation of DNA-templated transcription"/>
    <property type="evidence" value="ECO:0007669"/>
    <property type="project" value="InterPro"/>
</dbReference>
<dbReference type="InterPro" id="IPR004111">
    <property type="entry name" value="Repressor_TetR_C"/>
</dbReference>
<evidence type="ECO:0000256" key="4">
    <source>
        <dbReference type="PROSITE-ProRule" id="PRU00335"/>
    </source>
</evidence>
<feature type="DNA-binding region" description="H-T-H motif" evidence="4">
    <location>
        <begin position="53"/>
        <end position="72"/>
    </location>
</feature>
<dbReference type="InterPro" id="IPR036271">
    <property type="entry name" value="Tet_transcr_reg_TetR-rel_C_sf"/>
</dbReference>
<keyword evidence="2 4" id="KW-0238">DNA-binding</keyword>
<dbReference type="Pfam" id="PF02909">
    <property type="entry name" value="TetR_C_1"/>
    <property type="match status" value="1"/>
</dbReference>
<reference evidence="7" key="2">
    <citation type="submission" date="2023-01" db="EMBL/GenBank/DDBJ databases">
        <authorList>
            <person name="Sun Q."/>
            <person name="Evtushenko L."/>
        </authorList>
    </citation>
    <scope>NUCLEOTIDE SEQUENCE</scope>
    <source>
        <strain evidence="7">VKM Ac-1401</strain>
    </source>
</reference>
<protein>
    <recommendedName>
        <fullName evidence="6">HTH tetR-type domain-containing protein</fullName>
    </recommendedName>
</protein>
<dbReference type="Proteomes" id="UP001142372">
    <property type="component" value="Unassembled WGS sequence"/>
</dbReference>
<evidence type="ECO:0000259" key="6">
    <source>
        <dbReference type="PROSITE" id="PS50977"/>
    </source>
</evidence>
<evidence type="ECO:0000256" key="5">
    <source>
        <dbReference type="SAM" id="MobiDB-lite"/>
    </source>
</evidence>
<dbReference type="InterPro" id="IPR009057">
    <property type="entry name" value="Homeodomain-like_sf"/>
</dbReference>
<dbReference type="PROSITE" id="PS50977">
    <property type="entry name" value="HTH_TETR_2"/>
    <property type="match status" value="1"/>
</dbReference>
<evidence type="ECO:0000256" key="3">
    <source>
        <dbReference type="ARBA" id="ARBA00023163"/>
    </source>
</evidence>
<proteinExistence type="predicted"/>
<dbReference type="EMBL" id="BSEN01000015">
    <property type="protein sequence ID" value="GLJ77378.1"/>
    <property type="molecule type" value="Genomic_DNA"/>
</dbReference>
<feature type="domain" description="HTH tetR-type" evidence="6">
    <location>
        <begin position="30"/>
        <end position="90"/>
    </location>
</feature>
<dbReference type="PANTHER" id="PTHR30055">
    <property type="entry name" value="HTH-TYPE TRANSCRIPTIONAL REGULATOR RUTR"/>
    <property type="match status" value="1"/>
</dbReference>
<dbReference type="Pfam" id="PF00440">
    <property type="entry name" value="TetR_N"/>
    <property type="match status" value="1"/>
</dbReference>
<name>A0A9W6HCR8_9MICO</name>
<evidence type="ECO:0000256" key="2">
    <source>
        <dbReference type="ARBA" id="ARBA00023125"/>
    </source>
</evidence>
<evidence type="ECO:0000313" key="8">
    <source>
        <dbReference type="Proteomes" id="UP001142372"/>
    </source>
</evidence>
<dbReference type="InterPro" id="IPR050109">
    <property type="entry name" value="HTH-type_TetR-like_transc_reg"/>
</dbReference>
<gene>
    <name evidence="7" type="ORF">GCM10017584_29520</name>
</gene>
<dbReference type="GO" id="GO:0000976">
    <property type="term" value="F:transcription cis-regulatory region binding"/>
    <property type="evidence" value="ECO:0007669"/>
    <property type="project" value="TreeGrafter"/>
</dbReference>
<comment type="caution">
    <text evidence="7">The sequence shown here is derived from an EMBL/GenBank/DDBJ whole genome shotgun (WGS) entry which is preliminary data.</text>
</comment>
<dbReference type="SUPFAM" id="SSF46689">
    <property type="entry name" value="Homeodomain-like"/>
    <property type="match status" value="1"/>
</dbReference>
<organism evidence="7 8">
    <name type="scientific">Leifsonia poae</name>
    <dbReference type="NCBI Taxonomy" id="110933"/>
    <lineage>
        <taxon>Bacteria</taxon>
        <taxon>Bacillati</taxon>
        <taxon>Actinomycetota</taxon>
        <taxon>Actinomycetes</taxon>
        <taxon>Micrococcales</taxon>
        <taxon>Microbacteriaceae</taxon>
        <taxon>Leifsonia</taxon>
    </lineage>
</organism>